<keyword evidence="7" id="KW-1185">Reference proteome</keyword>
<evidence type="ECO:0000256" key="1">
    <source>
        <dbReference type="ARBA" id="ARBA00022694"/>
    </source>
</evidence>
<dbReference type="Pfam" id="PF04032">
    <property type="entry name" value="Rpr2"/>
    <property type="match status" value="1"/>
</dbReference>
<proteinExistence type="inferred from homology"/>
<dbReference type="GO" id="GO:0008033">
    <property type="term" value="P:tRNA processing"/>
    <property type="evidence" value="ECO:0007669"/>
    <property type="project" value="UniProtKB-KW"/>
</dbReference>
<keyword evidence="3" id="KW-0862">Zinc</keyword>
<evidence type="ECO:0000256" key="3">
    <source>
        <dbReference type="ARBA" id="ARBA00022833"/>
    </source>
</evidence>
<evidence type="ECO:0000313" key="6">
    <source>
        <dbReference type="EMBL" id="KAF2712538.1"/>
    </source>
</evidence>
<reference evidence="6" key="1">
    <citation type="journal article" date="2020" name="Stud. Mycol.">
        <title>101 Dothideomycetes genomes: a test case for predicting lifestyles and emergence of pathogens.</title>
        <authorList>
            <person name="Haridas S."/>
            <person name="Albert R."/>
            <person name="Binder M."/>
            <person name="Bloem J."/>
            <person name="Labutti K."/>
            <person name="Salamov A."/>
            <person name="Andreopoulos B."/>
            <person name="Baker S."/>
            <person name="Barry K."/>
            <person name="Bills G."/>
            <person name="Bluhm B."/>
            <person name="Cannon C."/>
            <person name="Castanera R."/>
            <person name="Culley D."/>
            <person name="Daum C."/>
            <person name="Ezra D."/>
            <person name="Gonzalez J."/>
            <person name="Henrissat B."/>
            <person name="Kuo A."/>
            <person name="Liang C."/>
            <person name="Lipzen A."/>
            <person name="Lutzoni F."/>
            <person name="Magnuson J."/>
            <person name="Mondo S."/>
            <person name="Nolan M."/>
            <person name="Ohm R."/>
            <person name="Pangilinan J."/>
            <person name="Park H.-J."/>
            <person name="Ramirez L."/>
            <person name="Alfaro M."/>
            <person name="Sun H."/>
            <person name="Tritt A."/>
            <person name="Yoshinaga Y."/>
            <person name="Zwiers L.-H."/>
            <person name="Turgeon B."/>
            <person name="Goodwin S."/>
            <person name="Spatafora J."/>
            <person name="Crous P."/>
            <person name="Grigoriev I."/>
        </authorList>
    </citation>
    <scope>NUCLEOTIDE SEQUENCE</scope>
    <source>
        <strain evidence="6">CBS 279.74</strain>
    </source>
</reference>
<feature type="region of interest" description="Disordered" evidence="5">
    <location>
        <begin position="32"/>
        <end position="57"/>
    </location>
</feature>
<dbReference type="PANTHER" id="PTHR14742:SF0">
    <property type="entry name" value="RIBONUCLEASE P PROTEIN SUBUNIT P21"/>
    <property type="match status" value="1"/>
</dbReference>
<dbReference type="InterPro" id="IPR007175">
    <property type="entry name" value="Rpr2/Snm1/Rpp21"/>
</dbReference>
<evidence type="ECO:0000256" key="4">
    <source>
        <dbReference type="ARBA" id="ARBA00038402"/>
    </source>
</evidence>
<feature type="non-terminal residue" evidence="6">
    <location>
        <position position="152"/>
    </location>
</feature>
<keyword evidence="2" id="KW-0479">Metal-binding</keyword>
<protein>
    <submittedName>
        <fullName evidence="6">Rpr2-domain-containing protein</fullName>
    </submittedName>
</protein>
<dbReference type="EMBL" id="MU005766">
    <property type="protein sequence ID" value="KAF2712538.1"/>
    <property type="molecule type" value="Genomic_DNA"/>
</dbReference>
<comment type="similarity">
    <text evidence="4">Belongs to the eukaryotic/archaeal RNase P protein component 4 family.</text>
</comment>
<sequence>KPVKVKGVPNKHLHARATFLYQAATYLTLQTSDPSDKKKHDLGMETSATSSSSGETLGGHARSALALHLGAHLRAVSLKGQVRLSTEMKRTICKTCNTILLLGQTSTQTMENESKGGKKSCADVLVVECNFCGSKKRFPVGAARQQRKAKRQ</sequence>
<dbReference type="Proteomes" id="UP000799428">
    <property type="component" value="Unassembled WGS sequence"/>
</dbReference>
<dbReference type="Gene3D" id="6.20.50.20">
    <property type="match status" value="1"/>
</dbReference>
<name>A0A6G1KI80_9PLEO</name>
<evidence type="ECO:0000256" key="5">
    <source>
        <dbReference type="SAM" id="MobiDB-lite"/>
    </source>
</evidence>
<dbReference type="AlphaFoldDB" id="A0A6G1KI80"/>
<organism evidence="6 7">
    <name type="scientific">Pleomassaria siparia CBS 279.74</name>
    <dbReference type="NCBI Taxonomy" id="1314801"/>
    <lineage>
        <taxon>Eukaryota</taxon>
        <taxon>Fungi</taxon>
        <taxon>Dikarya</taxon>
        <taxon>Ascomycota</taxon>
        <taxon>Pezizomycotina</taxon>
        <taxon>Dothideomycetes</taxon>
        <taxon>Pleosporomycetidae</taxon>
        <taxon>Pleosporales</taxon>
        <taxon>Pleomassariaceae</taxon>
        <taxon>Pleomassaria</taxon>
    </lineage>
</organism>
<feature type="compositionally biased region" description="Low complexity" evidence="5">
    <location>
        <begin position="46"/>
        <end position="57"/>
    </location>
</feature>
<keyword evidence="1" id="KW-0819">tRNA processing</keyword>
<feature type="non-terminal residue" evidence="6">
    <location>
        <position position="1"/>
    </location>
</feature>
<evidence type="ECO:0000313" key="7">
    <source>
        <dbReference type="Proteomes" id="UP000799428"/>
    </source>
</evidence>
<dbReference type="OrthoDB" id="128536at2759"/>
<accession>A0A6G1KI80</accession>
<dbReference type="GO" id="GO:0046872">
    <property type="term" value="F:metal ion binding"/>
    <property type="evidence" value="ECO:0007669"/>
    <property type="project" value="UniProtKB-KW"/>
</dbReference>
<feature type="compositionally biased region" description="Basic and acidic residues" evidence="5">
    <location>
        <begin position="34"/>
        <end position="43"/>
    </location>
</feature>
<dbReference type="PANTHER" id="PTHR14742">
    <property type="entry name" value="RIBONUCLEASE P SUBUNIT P21"/>
    <property type="match status" value="1"/>
</dbReference>
<evidence type="ECO:0000256" key="2">
    <source>
        <dbReference type="ARBA" id="ARBA00022723"/>
    </source>
</evidence>
<dbReference type="GO" id="GO:0005655">
    <property type="term" value="C:nucleolar ribonuclease P complex"/>
    <property type="evidence" value="ECO:0007669"/>
    <property type="project" value="TreeGrafter"/>
</dbReference>
<gene>
    <name evidence="6" type="ORF">K504DRAFT_354368</name>
</gene>